<evidence type="ECO:0000256" key="4">
    <source>
        <dbReference type="ARBA" id="ARBA00047380"/>
    </source>
</evidence>
<evidence type="ECO:0000256" key="2">
    <source>
        <dbReference type="ARBA" id="ARBA00011123"/>
    </source>
</evidence>
<reference evidence="6 7" key="1">
    <citation type="submission" date="2016-11" db="EMBL/GenBank/DDBJ databases">
        <authorList>
            <person name="Jaros S."/>
            <person name="Januszkiewicz K."/>
            <person name="Wedrychowicz H."/>
        </authorList>
    </citation>
    <scope>NUCLEOTIDE SEQUENCE [LARGE SCALE GENOMIC DNA]</scope>
    <source>
        <strain evidence="6 7">Y1</strain>
    </source>
</reference>
<dbReference type="OrthoDB" id="9813938at2"/>
<sequence length="88" mass="10172">MEINVRKIADLAALKIEEDKFSSFEAQFMDIIKMMSELPECDEYEIIPQPMELRDDIIEDSSISRNELMSNACEVVNDCFTAPQTVEY</sequence>
<comment type="similarity">
    <text evidence="1">Belongs to the GatC family.</text>
</comment>
<evidence type="ECO:0000313" key="6">
    <source>
        <dbReference type="EMBL" id="SHM26155.1"/>
    </source>
</evidence>
<protein>
    <submittedName>
        <fullName evidence="6">Aspartyl/glutamyl-tRNA(Asn/Gln) amidotransferase subunit C</fullName>
    </submittedName>
</protein>
<dbReference type="RefSeq" id="WP_072948783.1">
    <property type="nucleotide sequence ID" value="NZ_FRCT01000002.1"/>
</dbReference>
<dbReference type="InterPro" id="IPR036113">
    <property type="entry name" value="Asp/Glu-ADT_sf_sub_c"/>
</dbReference>
<comment type="function">
    <text evidence="3">Allows the formation of correctly charged Asn-tRNA(Asn) or Gln-tRNA(Gln) through the transamidation of misacylated Asp-tRNA(Asn) or Glu-tRNA(Gln) in organisms which lack either or both of asparaginyl-tRNA or glutaminyl-tRNA synthetases. The reaction takes place in the presence of glutamine and ATP through an activated phospho-Asp-tRNA(Asn) or phospho-Glu-tRNA(Gln).</text>
</comment>
<evidence type="ECO:0000313" key="7">
    <source>
        <dbReference type="Proteomes" id="UP000184394"/>
    </source>
</evidence>
<comment type="catalytic activity">
    <reaction evidence="5">
        <text>L-glutamyl-tRNA(Gln) + L-glutamine + ATP + H2O = L-glutaminyl-tRNA(Gln) + L-glutamate + ADP + phosphate + H(+)</text>
        <dbReference type="Rhea" id="RHEA:17521"/>
        <dbReference type="Rhea" id="RHEA-COMP:9681"/>
        <dbReference type="Rhea" id="RHEA-COMP:9684"/>
        <dbReference type="ChEBI" id="CHEBI:15377"/>
        <dbReference type="ChEBI" id="CHEBI:15378"/>
        <dbReference type="ChEBI" id="CHEBI:29985"/>
        <dbReference type="ChEBI" id="CHEBI:30616"/>
        <dbReference type="ChEBI" id="CHEBI:43474"/>
        <dbReference type="ChEBI" id="CHEBI:58359"/>
        <dbReference type="ChEBI" id="CHEBI:78520"/>
        <dbReference type="ChEBI" id="CHEBI:78521"/>
        <dbReference type="ChEBI" id="CHEBI:456216"/>
    </reaction>
</comment>
<dbReference type="InterPro" id="IPR003837">
    <property type="entry name" value="GatC"/>
</dbReference>
<dbReference type="SUPFAM" id="SSF141000">
    <property type="entry name" value="Glu-tRNAGln amidotransferase C subunit"/>
    <property type="match status" value="1"/>
</dbReference>
<dbReference type="AlphaFoldDB" id="A0A1M7HCF4"/>
<dbReference type="GO" id="GO:0006450">
    <property type="term" value="P:regulation of translational fidelity"/>
    <property type="evidence" value="ECO:0007669"/>
    <property type="project" value="InterPro"/>
</dbReference>
<dbReference type="GO" id="GO:0016740">
    <property type="term" value="F:transferase activity"/>
    <property type="evidence" value="ECO:0007669"/>
    <property type="project" value="UniProtKB-KW"/>
</dbReference>
<keyword evidence="6" id="KW-0808">Transferase</keyword>
<comment type="subunit">
    <text evidence="2">Heterotrimer of A, B and C subunits.</text>
</comment>
<dbReference type="EMBL" id="FRCT01000002">
    <property type="protein sequence ID" value="SHM26155.1"/>
    <property type="molecule type" value="Genomic_DNA"/>
</dbReference>
<evidence type="ECO:0000256" key="3">
    <source>
        <dbReference type="ARBA" id="ARBA00024799"/>
    </source>
</evidence>
<dbReference type="Gene3D" id="1.10.20.60">
    <property type="entry name" value="Glu-tRNAGln amidotransferase C subunit, N-terminal domain"/>
    <property type="match status" value="1"/>
</dbReference>
<gene>
    <name evidence="6" type="ORF">SAMN04487860_102263</name>
</gene>
<evidence type="ECO:0000256" key="5">
    <source>
        <dbReference type="ARBA" id="ARBA00047913"/>
    </source>
</evidence>
<organism evidence="6 7">
    <name type="scientific">Ruminococcus flavefaciens</name>
    <dbReference type="NCBI Taxonomy" id="1265"/>
    <lineage>
        <taxon>Bacteria</taxon>
        <taxon>Bacillati</taxon>
        <taxon>Bacillota</taxon>
        <taxon>Clostridia</taxon>
        <taxon>Eubacteriales</taxon>
        <taxon>Oscillospiraceae</taxon>
        <taxon>Ruminococcus</taxon>
    </lineage>
</organism>
<dbReference type="Proteomes" id="UP000184394">
    <property type="component" value="Unassembled WGS sequence"/>
</dbReference>
<evidence type="ECO:0000256" key="1">
    <source>
        <dbReference type="ARBA" id="ARBA00010757"/>
    </source>
</evidence>
<comment type="catalytic activity">
    <reaction evidence="4">
        <text>L-aspartyl-tRNA(Asn) + L-glutamine + ATP + H2O = L-asparaginyl-tRNA(Asn) + L-glutamate + ADP + phosphate + 2 H(+)</text>
        <dbReference type="Rhea" id="RHEA:14513"/>
        <dbReference type="Rhea" id="RHEA-COMP:9674"/>
        <dbReference type="Rhea" id="RHEA-COMP:9677"/>
        <dbReference type="ChEBI" id="CHEBI:15377"/>
        <dbReference type="ChEBI" id="CHEBI:15378"/>
        <dbReference type="ChEBI" id="CHEBI:29985"/>
        <dbReference type="ChEBI" id="CHEBI:30616"/>
        <dbReference type="ChEBI" id="CHEBI:43474"/>
        <dbReference type="ChEBI" id="CHEBI:58359"/>
        <dbReference type="ChEBI" id="CHEBI:78515"/>
        <dbReference type="ChEBI" id="CHEBI:78516"/>
        <dbReference type="ChEBI" id="CHEBI:456216"/>
    </reaction>
</comment>
<dbReference type="Pfam" id="PF02686">
    <property type="entry name" value="GatC"/>
    <property type="match status" value="1"/>
</dbReference>
<proteinExistence type="inferred from homology"/>
<name>A0A1M7HCF4_RUMFL</name>
<accession>A0A1M7HCF4</accession>